<name>A0A9Q3J410_9BASI</name>
<evidence type="ECO:0000313" key="2">
    <source>
        <dbReference type="Proteomes" id="UP000765509"/>
    </source>
</evidence>
<dbReference type="InterPro" id="IPR012337">
    <property type="entry name" value="RNaseH-like_sf"/>
</dbReference>
<proteinExistence type="predicted"/>
<dbReference type="PANTHER" id="PTHR37984">
    <property type="entry name" value="PROTEIN CBG26694"/>
    <property type="match status" value="1"/>
</dbReference>
<sequence length="102" mass="11971">MSKSKNSHRKEVWNDDLTQEPKSPWEIVHTDWVAALPPGRDRSFNSCLVLVDRYRKPPFFLLCHKDLTAMDTSIMLWNRVTSYTGLFKNIISDRDPKFTSEL</sequence>
<dbReference type="InterPro" id="IPR050951">
    <property type="entry name" value="Retrovirus_Pol_polyprotein"/>
</dbReference>
<dbReference type="Proteomes" id="UP000765509">
    <property type="component" value="Unassembled WGS sequence"/>
</dbReference>
<keyword evidence="2" id="KW-1185">Reference proteome</keyword>
<evidence type="ECO:0000313" key="1">
    <source>
        <dbReference type="EMBL" id="MBW0555833.1"/>
    </source>
</evidence>
<dbReference type="Gene3D" id="3.30.420.10">
    <property type="entry name" value="Ribonuclease H-like superfamily/Ribonuclease H"/>
    <property type="match status" value="1"/>
</dbReference>
<accession>A0A9Q3J410</accession>
<dbReference type="GO" id="GO:0003676">
    <property type="term" value="F:nucleic acid binding"/>
    <property type="evidence" value="ECO:0007669"/>
    <property type="project" value="InterPro"/>
</dbReference>
<evidence type="ECO:0008006" key="3">
    <source>
        <dbReference type="Google" id="ProtNLM"/>
    </source>
</evidence>
<reference evidence="1" key="1">
    <citation type="submission" date="2021-03" db="EMBL/GenBank/DDBJ databases">
        <title>Draft genome sequence of rust myrtle Austropuccinia psidii MF-1, a brazilian biotype.</title>
        <authorList>
            <person name="Quecine M.C."/>
            <person name="Pachon D.M.R."/>
            <person name="Bonatelli M.L."/>
            <person name="Correr F.H."/>
            <person name="Franceschini L.M."/>
            <person name="Leite T.F."/>
            <person name="Margarido G.R.A."/>
            <person name="Almeida C.A."/>
            <person name="Ferrarezi J.A."/>
            <person name="Labate C.A."/>
        </authorList>
    </citation>
    <scope>NUCLEOTIDE SEQUENCE</scope>
    <source>
        <strain evidence="1">MF-1</strain>
    </source>
</reference>
<dbReference type="EMBL" id="AVOT02062970">
    <property type="protein sequence ID" value="MBW0555833.1"/>
    <property type="molecule type" value="Genomic_DNA"/>
</dbReference>
<dbReference type="InterPro" id="IPR036397">
    <property type="entry name" value="RNaseH_sf"/>
</dbReference>
<organism evidence="1 2">
    <name type="scientific">Austropuccinia psidii MF-1</name>
    <dbReference type="NCBI Taxonomy" id="1389203"/>
    <lineage>
        <taxon>Eukaryota</taxon>
        <taxon>Fungi</taxon>
        <taxon>Dikarya</taxon>
        <taxon>Basidiomycota</taxon>
        <taxon>Pucciniomycotina</taxon>
        <taxon>Pucciniomycetes</taxon>
        <taxon>Pucciniales</taxon>
        <taxon>Sphaerophragmiaceae</taxon>
        <taxon>Austropuccinia</taxon>
    </lineage>
</organism>
<gene>
    <name evidence="1" type="ORF">O181_095548</name>
</gene>
<comment type="caution">
    <text evidence="1">The sequence shown here is derived from an EMBL/GenBank/DDBJ whole genome shotgun (WGS) entry which is preliminary data.</text>
</comment>
<dbReference type="AlphaFoldDB" id="A0A9Q3J410"/>
<dbReference type="SUPFAM" id="SSF53098">
    <property type="entry name" value="Ribonuclease H-like"/>
    <property type="match status" value="1"/>
</dbReference>
<protein>
    <recommendedName>
        <fullName evidence="3">Integrase catalytic domain-containing protein</fullName>
    </recommendedName>
</protein>
<dbReference type="PANTHER" id="PTHR37984:SF5">
    <property type="entry name" value="PROTEIN NYNRIN-LIKE"/>
    <property type="match status" value="1"/>
</dbReference>